<name>A0A673JAV1_9TELE</name>
<evidence type="ECO:0000259" key="1">
    <source>
        <dbReference type="PROSITE" id="PS50824"/>
    </source>
</evidence>
<dbReference type="PROSITE" id="PS50824">
    <property type="entry name" value="DAPIN"/>
    <property type="match status" value="1"/>
</dbReference>
<reference evidence="2" key="2">
    <citation type="submission" date="2025-09" db="UniProtKB">
        <authorList>
            <consortium name="Ensembl"/>
        </authorList>
    </citation>
    <scope>IDENTIFICATION</scope>
</reference>
<dbReference type="InterPro" id="IPR011029">
    <property type="entry name" value="DEATH-like_dom_sf"/>
</dbReference>
<feature type="domain" description="Pyrin" evidence="1">
    <location>
        <begin position="9"/>
        <end position="90"/>
    </location>
</feature>
<organism evidence="2 3">
    <name type="scientific">Sinocyclocheilus rhinocerous</name>
    <dbReference type="NCBI Taxonomy" id="307959"/>
    <lineage>
        <taxon>Eukaryota</taxon>
        <taxon>Metazoa</taxon>
        <taxon>Chordata</taxon>
        <taxon>Craniata</taxon>
        <taxon>Vertebrata</taxon>
        <taxon>Euteleostomi</taxon>
        <taxon>Actinopterygii</taxon>
        <taxon>Neopterygii</taxon>
        <taxon>Teleostei</taxon>
        <taxon>Ostariophysi</taxon>
        <taxon>Cypriniformes</taxon>
        <taxon>Cyprinidae</taxon>
        <taxon>Cyprininae</taxon>
        <taxon>Sinocyclocheilus</taxon>
    </lineage>
</organism>
<evidence type="ECO:0000313" key="2">
    <source>
        <dbReference type="Ensembl" id="ENSSRHP00000047125.1"/>
    </source>
</evidence>
<reference evidence="2" key="1">
    <citation type="submission" date="2025-08" db="UniProtKB">
        <authorList>
            <consortium name="Ensembl"/>
        </authorList>
    </citation>
    <scope>IDENTIFICATION</scope>
</reference>
<keyword evidence="3" id="KW-1185">Reference proteome</keyword>
<dbReference type="Gene3D" id="1.10.533.10">
    <property type="entry name" value="Death Domain, Fas"/>
    <property type="match status" value="1"/>
</dbReference>
<sequence>WHALSDEILLQHLEYLTSDELKLFKWHLTEGVEAFKKIPEGKLEKAERCTIVTCMTDQYEVDGAAKLTVMILKKMQKNNDAKQLQEKLDMKGKDEFSIHKLFLKPLFKSTYCF</sequence>
<dbReference type="Proteomes" id="UP000472270">
    <property type="component" value="Unassembled WGS sequence"/>
</dbReference>
<proteinExistence type="predicted"/>
<protein>
    <recommendedName>
        <fullName evidence="1">Pyrin domain-containing protein</fullName>
    </recommendedName>
</protein>
<dbReference type="SUPFAM" id="SSF47986">
    <property type="entry name" value="DEATH domain"/>
    <property type="match status" value="1"/>
</dbReference>
<dbReference type="AlphaFoldDB" id="A0A673JAV1"/>
<dbReference type="Pfam" id="PF02758">
    <property type="entry name" value="PYRIN"/>
    <property type="match status" value="1"/>
</dbReference>
<evidence type="ECO:0000313" key="3">
    <source>
        <dbReference type="Proteomes" id="UP000472270"/>
    </source>
</evidence>
<accession>A0A673JAV1</accession>
<dbReference type="InterPro" id="IPR004020">
    <property type="entry name" value="DAPIN"/>
</dbReference>
<dbReference type="Ensembl" id="ENSSRHT00000048445.1">
    <property type="protein sequence ID" value="ENSSRHP00000047125.1"/>
    <property type="gene ID" value="ENSSRHG00000023771.1"/>
</dbReference>
<dbReference type="SMART" id="SM01289">
    <property type="entry name" value="PYRIN"/>
    <property type="match status" value="1"/>
</dbReference>